<dbReference type="AlphaFoldDB" id="U4LRW0"/>
<dbReference type="InterPro" id="IPR002110">
    <property type="entry name" value="Ankyrin_rpt"/>
</dbReference>
<evidence type="ECO:0000256" key="1">
    <source>
        <dbReference type="ARBA" id="ARBA00022737"/>
    </source>
</evidence>
<organism evidence="4 5">
    <name type="scientific">Pyronema omphalodes (strain CBS 100304)</name>
    <name type="common">Pyronema confluens</name>
    <dbReference type="NCBI Taxonomy" id="1076935"/>
    <lineage>
        <taxon>Eukaryota</taxon>
        <taxon>Fungi</taxon>
        <taxon>Dikarya</taxon>
        <taxon>Ascomycota</taxon>
        <taxon>Pezizomycotina</taxon>
        <taxon>Pezizomycetes</taxon>
        <taxon>Pezizales</taxon>
        <taxon>Pyronemataceae</taxon>
        <taxon>Pyronema</taxon>
    </lineage>
</organism>
<dbReference type="InterPro" id="IPR036770">
    <property type="entry name" value="Ankyrin_rpt-contain_sf"/>
</dbReference>
<dbReference type="EMBL" id="HF936600">
    <property type="protein sequence ID" value="CCX34695.1"/>
    <property type="molecule type" value="Genomic_DNA"/>
</dbReference>
<dbReference type="SMART" id="SM00248">
    <property type="entry name" value="ANK"/>
    <property type="match status" value="2"/>
</dbReference>
<dbReference type="PROSITE" id="PS50297">
    <property type="entry name" value="ANK_REP_REGION"/>
    <property type="match status" value="1"/>
</dbReference>
<evidence type="ECO:0000256" key="2">
    <source>
        <dbReference type="ARBA" id="ARBA00023043"/>
    </source>
</evidence>
<dbReference type="PANTHER" id="PTHR24189:SF50">
    <property type="entry name" value="ANKYRIN REPEAT AND SOCS BOX PROTEIN 2"/>
    <property type="match status" value="1"/>
</dbReference>
<feature type="repeat" description="ANK" evidence="3">
    <location>
        <begin position="132"/>
        <end position="164"/>
    </location>
</feature>
<reference evidence="4 5" key="1">
    <citation type="journal article" date="2013" name="PLoS Genet.">
        <title>The genome and development-dependent transcriptomes of Pyronema confluens: a window into fungal evolution.</title>
        <authorList>
            <person name="Traeger S."/>
            <person name="Altegoer F."/>
            <person name="Freitag M."/>
            <person name="Gabaldon T."/>
            <person name="Kempken F."/>
            <person name="Kumar A."/>
            <person name="Marcet-Houben M."/>
            <person name="Poggeler S."/>
            <person name="Stajich J.E."/>
            <person name="Nowrousian M."/>
        </authorList>
    </citation>
    <scope>NUCLEOTIDE SEQUENCE [LARGE SCALE GENOMIC DNA]</scope>
    <source>
        <strain evidence="5">CBS 100304</strain>
        <tissue evidence="4">Vegetative mycelium</tissue>
    </source>
</reference>
<dbReference type="InterPro" id="IPR050745">
    <property type="entry name" value="Multifunctional_regulatory"/>
</dbReference>
<keyword evidence="1" id="KW-0677">Repeat</keyword>
<dbReference type="OrthoDB" id="366390at2759"/>
<dbReference type="Proteomes" id="UP000018144">
    <property type="component" value="Unassembled WGS sequence"/>
</dbReference>
<name>U4LRW0_PYROM</name>
<dbReference type="Pfam" id="PF12796">
    <property type="entry name" value="Ank_2"/>
    <property type="match status" value="1"/>
</dbReference>
<evidence type="ECO:0000313" key="4">
    <source>
        <dbReference type="EMBL" id="CCX34695.1"/>
    </source>
</evidence>
<accession>U4LRW0</accession>
<sequence length="194" mass="21444">MGAKKSAEEEDENKNPAALAIWRNQLSLFEKFLSHGLPVETRVVKLSYPRTDAVTFLHPSFSSLKSRKLGDTTITKMPLDRGADVNNRGNCSASMLHYIIDPDPGFEHALPSNLWLTLFLEHGAVVDERDIIGQTPLHIAAFSNSADAIEVLLKYGADINARSHNCDHTALKMAIVAEMPDSERVLREHGATEL</sequence>
<dbReference type="STRING" id="1076935.U4LRW0"/>
<dbReference type="Gene3D" id="1.25.40.20">
    <property type="entry name" value="Ankyrin repeat-containing domain"/>
    <property type="match status" value="2"/>
</dbReference>
<keyword evidence="2 3" id="KW-0040">ANK repeat</keyword>
<evidence type="ECO:0000256" key="3">
    <source>
        <dbReference type="PROSITE-ProRule" id="PRU00023"/>
    </source>
</evidence>
<proteinExistence type="predicted"/>
<dbReference type="PANTHER" id="PTHR24189">
    <property type="entry name" value="MYOTROPHIN"/>
    <property type="match status" value="1"/>
</dbReference>
<evidence type="ECO:0000313" key="5">
    <source>
        <dbReference type="Proteomes" id="UP000018144"/>
    </source>
</evidence>
<dbReference type="SUPFAM" id="SSF48403">
    <property type="entry name" value="Ankyrin repeat"/>
    <property type="match status" value="1"/>
</dbReference>
<gene>
    <name evidence="4" type="ORF">PCON_04190</name>
</gene>
<protein>
    <submittedName>
        <fullName evidence="4">Similar to Ankyrin repeat and SOCS box protein 8 acc. no. Q4R544</fullName>
    </submittedName>
</protein>
<dbReference type="PROSITE" id="PS50088">
    <property type="entry name" value="ANK_REPEAT"/>
    <property type="match status" value="1"/>
</dbReference>
<keyword evidence="5" id="KW-1185">Reference proteome</keyword>